<keyword evidence="2" id="KW-0472">Membrane</keyword>
<protein>
    <submittedName>
        <fullName evidence="4">Uncharacterized protein</fullName>
    </submittedName>
</protein>
<evidence type="ECO:0000313" key="5">
    <source>
        <dbReference type="Proteomes" id="UP000518887"/>
    </source>
</evidence>
<keyword evidence="2" id="KW-1133">Transmembrane helix</keyword>
<dbReference type="EMBL" id="JACHFQ010000003">
    <property type="protein sequence ID" value="MBB5225637.1"/>
    <property type="molecule type" value="Genomic_DNA"/>
</dbReference>
<evidence type="ECO:0000256" key="2">
    <source>
        <dbReference type="SAM" id="Phobius"/>
    </source>
</evidence>
<name>A0A7W8G849_9SPIR</name>
<sequence length="4663" mass="503866">MKNLFRAKSARFIVTVCASAFIALAAGISFSCSFLEDDGFFDKIEGEVSVANADKMNVYLRYASIKFGKTTPVDAASYQVKNNVAFSVTAVTNSDYAFYRWAAFSTKDFDVAKQHMSMVYANDDDYYANFGSLELDASVVKFENPRAETTNVTVLQTRDDIWIMPVIAVRPTIAGTFPGTSQIPVRNTKLRVQFSKPMDIESFEGNFIISQATRAADFSLNETDISEKFKMEINEKGNLVTFSFRDTAEMFNPAVVVRLYFTDDVADSTGYTMADSKTLEWNIGTYVDTLPPLITEMTAGIGSDCSKFASTPTRLADTATADLSNSLYTGELLTHRVKNKVNLYVYAQDIAQANGERMESDVLMLGFRAKSITDLEGNAIDGNAEGNFIPNVIDTYAAGQNLSEINGAFRTITGGKSAGCLYTYDLSSLPDGLIQIEVYAVDSTGNDGLTGYDPSIDDADGMGNGPRSVFVIKDNRAPAIENELEKIKSSSIVAPFGWYNKQTIDSVEIYDETSDPIRDFGHQKLAAAHENLKWVCHLGTSTDWQVAADDKAWVPVSERYKIGAAAVDSDGPVSVTIRLMDDLGNISKAMQISSVLCDNSAPETGKVYCVDASGAQGLNSTKDVVVPESMLIKVPFTEELCGVKVFGLTIKASDGKQVENAFEHASILYSVEESPEKAAAVAIEADTSSLQDVLNSKGNVGASIFPNGIESLHVLQSSYNTGIFYIKNLTLGEADGMYTVTITLYDSALNKAGEKTVMLAHDTMPPVVDRVVIKNVVPRLVYDENETTYWLPGSAYDENKDAKYVTVAVTATENGSGVKVITLGENAHITEDTSFIIEGRAVSSDRCTIDAKTNTVTLFDYEQPDLYKQTGSIGFELTNIRLDKPNSEEGNKVSVSLQDFVDNTGSNENAGNFDLYIDDTSTSPIYQVFSDSQIPAIAEKSPALADGKADSATDEKTFAEARLVSVYTDTKNVDLSLKLSPETNGSGVRSLSLSNGLFTGETAVYVDGKLLAQTEYTLDGSIVTFVNYVFTAANTFKFTNVELQGSDDGLQLISITATDFTGWVSKEVSTPMITLDRAAPVVGEVTWHLKEGVYGVSKAAVVSNMDLCLPFTEVMTGVKVLRIDPKLNDSSSSATPFDSADFAIKYISNADIDALAESAGEGGETKPADTATLIENAKLLKAEADYTVKDNYITFTEPQKYTSGLFVLQNIKVADTFEDNKSYKINLHLADAALNGCAADGTIDLESDSTSPKIQRIFINRLIARTQPGETVDSYWISKEDFEEAGKVPAKLELELTIAESGSGVKTVELGENLRLTAASEITCGTTKLVKGSDYKVSSDFATITLITNSKPTFRSENGDFTVTITNATLTAEGENKISVKLTDFALNTDDDSKSSDIAYKADSTETVPSVFVDFTAPLLLEGGVKIVDRGGSEAINGTADADANTVALEGFTNEKLVNVAVKTAAPAGGKAKRSGVKHLVISGGARFTSSSKFYYKDLDAADTAALTHADAATNGDGYEEITGVERSSDNLTATLPYSYACEKVCEFIVTNVELTGEEGENQVSIYPVDLTGWSDSEKAVNDKITLDTTAPAWGNNANAAVVMGTIGENGNDADYVWPKTSGARILASDGEVYFYKRPQGTESEPIYLTVNASDTNFYGLYFVSDASDKTSGAVAIAAKESNKAILTKITDVKFDASSNHEYTIVLKDRAGNISTETKSVHVVKDGEAEIVNDDDESSSLQNNMEYKESRENYHIFKTSVPKTLTREESEGVDGVSGVSGYAVYYNDGNGGKDGVNPVTIEVNLANHKEKNFTINSGVAYYAINGSAQAPAAVLEGEYAAPTTALQNWNKWIPFTSGTTKLTLYPKNDGKNPLNMRLWFKDNVGNVKSVEIKQKTEAGLQAEPDIWICDNTIPQNANGTDDGFVPENNQLSANGLDFDYMMPDHMWKVGSSASSAVLKVMYAAGLESEKEKGKTDNRIFFSDNAKASFVINNEPSETVAIESGNADSDNWAVRLFLYPSNSATTPSREVVMSWIKEDANKNKYFYGIPSGSTITLSNIEYPKECSETTPYIYVVAEDRVGNINISKLNVKVNAAEYGSTAAAKDYWYGKFVYSADEEAPQIWLGGTGVHGDGTKVDVNADSYSSAEEIAKLVPYNDGRRSSVDSTTGITWVSSNKYKNSAKTDTGINTKHDYPNYSSDTYNKYRMFFYIDVDSFAPYAYYYSHLPEIEETSSISGIISNIYSPNDKWTIIDGNSVEHEGKVPVSIGNLDAMAKENSAKEIYLHVADKLGRVKTVRLGNTKYQVDNTAPTVNFGSETTGLHINDNQNLYRIDAKSTNSLAITFSQDASDKIRNGETVYVYIPHSYITESGSGLYGYSWDEYLAEDSLASCEDGNGYYLEFTNNDSNAKKSISITSNKFYVFDKVGNKTPITITSSVDDNPPELTMKFGAQYIEALTEKYPALATALEGKDFTDGKIYDASAKKLLECNVEPDSENAAIATDSFSGTFKTSGNSEKIGYTKENPYTIYSNAKNSGTAYGYIQGTFVVRDKNGTDTTGYSGLLTEISVNRYVITSNGTEKIIGTEAQKYPFAVPAKASDSTYTVKMPIYLDGDGDSPYQTASTGYKGKLYEITVKDSGGNATTIYLAVMRDRTGPKFKCGDGYVGQDSYHRAVVQGGVGYYGGKVFYQSSGTNQAYVKLPKTAAYSDGSDSQGAAYDEDCGVLEKNSSGKYKDILKGVNSSSSYETLPGSPDEDGYVNYKLGGNGSSGYSFCLYAIDILGNKATYNLSVENNEIPVSDKVYCIDNTKPTVSAFEMTTSSYGKFSSDTIHFNYNANYDKYNGYKKDGGFQGFTIKVTTSDANKTSVTSVAKYCFISTDSGITSVPTDWTEYTKKETNSSTPNTFTFTIVPKDYFNLAVPDSDPRYIYFYTVDYAGNLSSAKKLTIKINDERPSISKDDTSVSNYVPSEDGSVYYFNKNTTVSTKLTAIGTSDPIRWYGVYDNWDNARFGYSIAATEVDRGDSSTYTGGTITFSFAAYGKTSDGKLHAENSGAKSQFTGSGSLFIETWSVGNVPAKEYYLPSGTEATWTYDGTAAAPSTVSIPNTESLAYTSTKASDANKVWYSKAVDDREDKTFYVNVNFPEDVAGIKGYKIKIGTDSWSTTKTFSETPASSYSATARKIPINVTSITTASDITTNGKKVYIKAVDGLGNESEPYEFTVIKITNAPKVTGIKIGTGEVTADGTIKVESAQRIYVNGETTAITIIPELEYDDITDIVGFALSATGGYSPKGTGGTYTIELSDLPSDKDGCKPYTIYAKNGIGLYSASAYTLKIFRDVTGPEVKSLTLSIDSSKSANLLAESGSNNLYYNDKNAIINSVGENDVLIEEYENTKTMGSGLPDNKVFAITTSNTEVPTTWFAAGSLLLGKHDALSSAIYIAAKDYLGNISRTPLSSVKITVGENSEVTINKFICDETRPEPPTSVAISPNDSFKDGWYSVGSTSTEKNIDLYYNNKVSNTNITVTPSLAAADSSLLGYRVGTDGTVNEELTIQLSPGDAKIYAVDKAGNVSESAYVIQMIQDNTVAAPTLPDNAAENPVINDASKDVAFWDSTNSIVYFKNDTSLTEIKLNVNFTAEDATASGLRGYQINSSTITTTSIQPISATNPTLVTIPIPSSLTDGSFSATIHTVDYVGNINSDSEALTVKFKKLTNAKDVTGIGETIETTGEGGSFKRGTDVDGAAVIYVNGSVESVTVTPTFTTTDVTGIKGFAPASNGTVSTSNETFTLDVDKTKESKTYEIYAVNKVGLYSAAAYKVTIIRDTTGPVVSEITLVKASNGTANLVTETESEVSVNNLYFNKAGLKIKAVTAEDSKISGDTELPGAGLGPDPEVKYSLVANGVLTDENRTFINTYQYVPDHVSLTFELPLGQDPSSVTKNASEIYIAAIDKVGNIKLTPLSDVDITVGDATEAKKISKFVFDKDAPAVPSSIVLNDTTKEGNGVHLGAATADAQGKYSSTIYYNTDLLGVNTVSLTPSQTTADDDLDGFCIEYNQNKQYSAIDSTVELDFTKSTENPKAARIYAVDKAGNVSSRYKVWLTEDKVAAKTVKQVTGDQSYEGSVISVSTVGGNLVYYKSGLKLKVTLEANRSPITAYTTFVRGSDTDLGDPSIWKEISVDTSEGQKDVFVSLPDIKSLKSECSLCVKDAVGNKTEYINTDVNANPKPNALGDPANLTGRGLRDTWWHVYEKPTALSIKSKAETKKLTLTDFISSFPIKSLEITEFRPSSSGIKVDGELICPNLADPDKPLKITPASSSILDNSCKVVFTKGYIMEKLEINFDKDGLYFLDGSKVKITSVFDDDVVECDLTPSPKPEYVLDGTKLTISGLWSAYMIDYFSFLNNGISFNEGESKEMSSVKAYLGDKESAIISSSTGAIENDNKYIINFGDKKTCADKLVIEFESVPNLASDVKIELAHSKTDGMDFSLKMGTPADPATSIFTRFIDNVSSGITSIFSGRSMTHEELEALKEAKAEKAAARAAEKAAKKAAKKAARDAKKNAEIASASPKQGESWTGLSGEFESASSELDSALAKMKDSSGPEAKASDEVSSKNGIIKVKSGKKNAVSNSKELITDSTVRKTENHGNRMIYVFGFLAVLGVISGIFAKKVRKNSKKS</sequence>
<feature type="signal peptide" evidence="3">
    <location>
        <begin position="1"/>
        <end position="25"/>
    </location>
</feature>
<keyword evidence="3" id="KW-0732">Signal</keyword>
<evidence type="ECO:0000313" key="4">
    <source>
        <dbReference type="EMBL" id="MBB5225637.1"/>
    </source>
</evidence>
<feature type="chain" id="PRO_5031064373" evidence="3">
    <location>
        <begin position="26"/>
        <end position="4663"/>
    </location>
</feature>
<proteinExistence type="predicted"/>
<feature type="compositionally biased region" description="Polar residues" evidence="1">
    <location>
        <begin position="4554"/>
        <end position="4563"/>
    </location>
</feature>
<gene>
    <name evidence="4" type="ORF">HNP76_000994</name>
</gene>
<keyword evidence="5" id="KW-1185">Reference proteome</keyword>
<keyword evidence="2" id="KW-0812">Transmembrane</keyword>
<organism evidence="4 5">
    <name type="scientific">Treponema ruminis</name>
    <dbReference type="NCBI Taxonomy" id="744515"/>
    <lineage>
        <taxon>Bacteria</taxon>
        <taxon>Pseudomonadati</taxon>
        <taxon>Spirochaetota</taxon>
        <taxon>Spirochaetia</taxon>
        <taxon>Spirochaetales</taxon>
        <taxon>Treponemataceae</taxon>
        <taxon>Treponema</taxon>
    </lineage>
</organism>
<evidence type="ECO:0000256" key="1">
    <source>
        <dbReference type="SAM" id="MobiDB-lite"/>
    </source>
</evidence>
<feature type="region of interest" description="Disordered" evidence="1">
    <location>
        <begin position="4536"/>
        <end position="4598"/>
    </location>
</feature>
<reference evidence="4 5" key="1">
    <citation type="submission" date="2020-08" db="EMBL/GenBank/DDBJ databases">
        <title>Genomic Encyclopedia of Type Strains, Phase IV (KMG-IV): sequencing the most valuable type-strain genomes for metagenomic binning, comparative biology and taxonomic classification.</title>
        <authorList>
            <person name="Goeker M."/>
        </authorList>
    </citation>
    <scope>NUCLEOTIDE SEQUENCE [LARGE SCALE GENOMIC DNA]</scope>
    <source>
        <strain evidence="4 5">DSM 103462</strain>
    </source>
</reference>
<dbReference type="Proteomes" id="UP000518887">
    <property type="component" value="Unassembled WGS sequence"/>
</dbReference>
<feature type="compositionally biased region" description="Basic and acidic residues" evidence="1">
    <location>
        <begin position="4581"/>
        <end position="4597"/>
    </location>
</feature>
<dbReference type="PROSITE" id="PS51257">
    <property type="entry name" value="PROKAR_LIPOPROTEIN"/>
    <property type="match status" value="1"/>
</dbReference>
<comment type="caution">
    <text evidence="4">The sequence shown here is derived from an EMBL/GenBank/DDBJ whole genome shotgun (WGS) entry which is preliminary data.</text>
</comment>
<evidence type="ECO:0000256" key="3">
    <source>
        <dbReference type="SAM" id="SignalP"/>
    </source>
</evidence>
<feature type="compositionally biased region" description="Low complexity" evidence="1">
    <location>
        <begin position="4569"/>
        <end position="4580"/>
    </location>
</feature>
<accession>A0A7W8G849</accession>
<dbReference type="RefSeq" id="WP_184658120.1">
    <property type="nucleotide sequence ID" value="NZ_CP031518.1"/>
</dbReference>
<feature type="transmembrane region" description="Helical" evidence="2">
    <location>
        <begin position="4635"/>
        <end position="4653"/>
    </location>
</feature>